<name>A0AAD6Z4I0_9AGAR</name>
<proteinExistence type="predicted"/>
<feature type="region of interest" description="Disordered" evidence="1">
    <location>
        <begin position="1"/>
        <end position="61"/>
    </location>
</feature>
<dbReference type="Proteomes" id="UP001218218">
    <property type="component" value="Unassembled WGS sequence"/>
</dbReference>
<evidence type="ECO:0000313" key="2">
    <source>
        <dbReference type="EMBL" id="KAJ7306914.1"/>
    </source>
</evidence>
<protein>
    <submittedName>
        <fullName evidence="2">Uncharacterized protein</fullName>
    </submittedName>
</protein>
<dbReference type="AlphaFoldDB" id="A0AAD6Z4I0"/>
<dbReference type="EMBL" id="JARIHO010000090">
    <property type="protein sequence ID" value="KAJ7306914.1"/>
    <property type="molecule type" value="Genomic_DNA"/>
</dbReference>
<accession>A0AAD6Z4I0</accession>
<gene>
    <name evidence="2" type="ORF">DFH08DRAFT_1053863</name>
</gene>
<evidence type="ECO:0000256" key="1">
    <source>
        <dbReference type="SAM" id="MobiDB-lite"/>
    </source>
</evidence>
<feature type="compositionally biased region" description="Polar residues" evidence="1">
    <location>
        <begin position="18"/>
        <end position="33"/>
    </location>
</feature>
<comment type="caution">
    <text evidence="2">The sequence shown here is derived from an EMBL/GenBank/DDBJ whole genome shotgun (WGS) entry which is preliminary data.</text>
</comment>
<sequence length="350" mass="38829">MSSRPSTPVDSDDDIRNAMTQETPTAPRTSAASKRNHAAMAGDDNTGSDDERGSGGALPLNLTLPNQNVVAAAKHYAEKKRLRGDQLTELGLFLKEPASLREAKLLTNIFALGNQLEQVVASKPSFELSPDLETNIQKYAPAILLSDKIASYKGECPTTCLTEVIKRLRFIPDGLENIPAGWGKVVSYSEYSLTQRRSKIKKVIRSSLKPQKDEAKKTITYANDSEHHNIFELTTAIVKGTQCTVNITLCSRVALMRKVYLKHPGTNFWDMLDEKLENIRNDADGDAKKLVRGFRHVLEQDQAKHGKKNYKESDIQDKVDPFQKKVDDLLEIDAMDTATSAQLEDPSGDT</sequence>
<keyword evidence="3" id="KW-1185">Reference proteome</keyword>
<evidence type="ECO:0000313" key="3">
    <source>
        <dbReference type="Proteomes" id="UP001218218"/>
    </source>
</evidence>
<reference evidence="2" key="1">
    <citation type="submission" date="2023-03" db="EMBL/GenBank/DDBJ databases">
        <title>Massive genome expansion in bonnet fungi (Mycena s.s.) driven by repeated elements and novel gene families across ecological guilds.</title>
        <authorList>
            <consortium name="Lawrence Berkeley National Laboratory"/>
            <person name="Harder C.B."/>
            <person name="Miyauchi S."/>
            <person name="Viragh M."/>
            <person name="Kuo A."/>
            <person name="Thoen E."/>
            <person name="Andreopoulos B."/>
            <person name="Lu D."/>
            <person name="Skrede I."/>
            <person name="Drula E."/>
            <person name="Henrissat B."/>
            <person name="Morin E."/>
            <person name="Kohler A."/>
            <person name="Barry K."/>
            <person name="LaButti K."/>
            <person name="Morin E."/>
            <person name="Salamov A."/>
            <person name="Lipzen A."/>
            <person name="Mereny Z."/>
            <person name="Hegedus B."/>
            <person name="Baldrian P."/>
            <person name="Stursova M."/>
            <person name="Weitz H."/>
            <person name="Taylor A."/>
            <person name="Grigoriev I.V."/>
            <person name="Nagy L.G."/>
            <person name="Martin F."/>
            <person name="Kauserud H."/>
        </authorList>
    </citation>
    <scope>NUCLEOTIDE SEQUENCE</scope>
    <source>
        <strain evidence="2">CBHHK002</strain>
    </source>
</reference>
<organism evidence="2 3">
    <name type="scientific">Mycena albidolilacea</name>
    <dbReference type="NCBI Taxonomy" id="1033008"/>
    <lineage>
        <taxon>Eukaryota</taxon>
        <taxon>Fungi</taxon>
        <taxon>Dikarya</taxon>
        <taxon>Basidiomycota</taxon>
        <taxon>Agaricomycotina</taxon>
        <taxon>Agaricomycetes</taxon>
        <taxon>Agaricomycetidae</taxon>
        <taxon>Agaricales</taxon>
        <taxon>Marasmiineae</taxon>
        <taxon>Mycenaceae</taxon>
        <taxon>Mycena</taxon>
    </lineage>
</organism>